<reference evidence="2" key="1">
    <citation type="journal article" date="2019" name="Int. J. Syst. Evol. Microbiol.">
        <title>The Global Catalogue of Microorganisms (GCM) 10K type strain sequencing project: providing services to taxonomists for standard genome sequencing and annotation.</title>
        <authorList>
            <consortium name="The Broad Institute Genomics Platform"/>
            <consortium name="The Broad Institute Genome Sequencing Center for Infectious Disease"/>
            <person name="Wu L."/>
            <person name="Ma J."/>
        </authorList>
    </citation>
    <scope>NUCLEOTIDE SEQUENCE [LARGE SCALE GENOMIC DNA]</scope>
    <source>
        <strain evidence="2">CCUG 53519</strain>
    </source>
</reference>
<dbReference type="RefSeq" id="WP_251581149.1">
    <property type="nucleotide sequence ID" value="NZ_JBHTKX010000001.1"/>
</dbReference>
<dbReference type="EMBL" id="JBHTKX010000001">
    <property type="protein sequence ID" value="MFD1127206.1"/>
    <property type="molecule type" value="Genomic_DNA"/>
</dbReference>
<name>A0ABW3Q052_9BACL</name>
<evidence type="ECO:0000313" key="1">
    <source>
        <dbReference type="EMBL" id="MFD1127206.1"/>
    </source>
</evidence>
<proteinExistence type="predicted"/>
<dbReference type="Proteomes" id="UP001597169">
    <property type="component" value="Unassembled WGS sequence"/>
</dbReference>
<accession>A0ABW3Q052</accession>
<keyword evidence="2" id="KW-1185">Reference proteome</keyword>
<protein>
    <submittedName>
        <fullName evidence="1">Uncharacterized protein</fullName>
    </submittedName>
</protein>
<comment type="caution">
    <text evidence="1">The sequence shown here is derived from an EMBL/GenBank/DDBJ whole genome shotgun (WGS) entry which is preliminary data.</text>
</comment>
<evidence type="ECO:0000313" key="2">
    <source>
        <dbReference type="Proteomes" id="UP001597169"/>
    </source>
</evidence>
<gene>
    <name evidence="1" type="ORF">ACFQ3J_03345</name>
</gene>
<sequence>MKSYVFAGPCNKTDLLLNLSKILSVSGFRVILVDGTADGRYRYCIEEGHSAPAVIEYEGFDVAIGYRQFNEVEQALFEMNEDVFYDFAIFDIELKEFINMDQWLSASARVWATDYSRMTLERGKAWIEELCSQLSVNHLPPFYKLYIDAVETHIEPYIWSYYEDSPIEFQGSPVWIRSDELDTAVRLENEHHRRRSFKHYSRHYKKSLAELMEMIAGFEPAETRRAIQSRERKRA</sequence>
<organism evidence="1 2">
    <name type="scientific">Paenibacillus provencensis</name>
    <dbReference type="NCBI Taxonomy" id="441151"/>
    <lineage>
        <taxon>Bacteria</taxon>
        <taxon>Bacillati</taxon>
        <taxon>Bacillota</taxon>
        <taxon>Bacilli</taxon>
        <taxon>Bacillales</taxon>
        <taxon>Paenibacillaceae</taxon>
        <taxon>Paenibacillus</taxon>
    </lineage>
</organism>